<evidence type="ECO:0000313" key="2">
    <source>
        <dbReference type="EMBL" id="NEA84735.1"/>
    </source>
</evidence>
<protein>
    <submittedName>
        <fullName evidence="2">DUF3040 domain-containing protein</fullName>
    </submittedName>
</protein>
<reference evidence="2" key="1">
    <citation type="submission" date="2020-01" db="EMBL/GenBank/DDBJ databases">
        <title>Insect and environment-associated Actinomycetes.</title>
        <authorList>
            <person name="Currrie C."/>
            <person name="Chevrette M."/>
            <person name="Carlson C."/>
            <person name="Stubbendieck R."/>
            <person name="Wendt-Pienkowski E."/>
        </authorList>
    </citation>
    <scope>NUCLEOTIDE SEQUENCE</scope>
    <source>
        <strain evidence="2">SID14436</strain>
    </source>
</reference>
<organism evidence="2">
    <name type="scientific">Streptomyces sp. SID14436</name>
    <dbReference type="NCBI Taxonomy" id="2706070"/>
    <lineage>
        <taxon>Bacteria</taxon>
        <taxon>Bacillati</taxon>
        <taxon>Actinomycetota</taxon>
        <taxon>Actinomycetes</taxon>
        <taxon>Kitasatosporales</taxon>
        <taxon>Streptomycetaceae</taxon>
        <taxon>Streptomyces</taxon>
    </lineage>
</organism>
<keyword evidence="1" id="KW-1133">Transmembrane helix</keyword>
<dbReference type="AlphaFoldDB" id="A0A6G3QN16"/>
<dbReference type="Pfam" id="PF11239">
    <property type="entry name" value="DUF3040"/>
    <property type="match status" value="1"/>
</dbReference>
<proteinExistence type="predicted"/>
<keyword evidence="1" id="KW-0472">Membrane</keyword>
<gene>
    <name evidence="2" type="ORF">G3I53_01300</name>
</gene>
<sequence length="106" mass="12138">MSIGRLPDHEQRLLDEIERALCRDRRLARRLRTLRWSRWPNVPALLRRMASYRPHALTVALLCALSVGLMVTGMVTSAPAVIWAFAVVWPPTLFAVFRLLCRWSGG</sequence>
<accession>A0A6G3QN16</accession>
<feature type="transmembrane region" description="Helical" evidence="1">
    <location>
        <begin position="81"/>
        <end position="101"/>
    </location>
</feature>
<dbReference type="InterPro" id="IPR021401">
    <property type="entry name" value="DUF3040"/>
</dbReference>
<dbReference type="RefSeq" id="WP_164338876.1">
    <property type="nucleotide sequence ID" value="NZ_JAAGMD010000029.1"/>
</dbReference>
<name>A0A6G3QN16_9ACTN</name>
<keyword evidence="1" id="KW-0812">Transmembrane</keyword>
<dbReference type="EMBL" id="JAAGMD010000029">
    <property type="protein sequence ID" value="NEA84735.1"/>
    <property type="molecule type" value="Genomic_DNA"/>
</dbReference>
<evidence type="ECO:0000256" key="1">
    <source>
        <dbReference type="SAM" id="Phobius"/>
    </source>
</evidence>
<comment type="caution">
    <text evidence="2">The sequence shown here is derived from an EMBL/GenBank/DDBJ whole genome shotgun (WGS) entry which is preliminary data.</text>
</comment>
<feature type="transmembrane region" description="Helical" evidence="1">
    <location>
        <begin position="56"/>
        <end position="75"/>
    </location>
</feature>